<organism evidence="1">
    <name type="scientific">viral metagenome</name>
    <dbReference type="NCBI Taxonomy" id="1070528"/>
    <lineage>
        <taxon>unclassified sequences</taxon>
        <taxon>metagenomes</taxon>
        <taxon>organismal metagenomes</taxon>
    </lineage>
</organism>
<reference evidence="1" key="1">
    <citation type="journal article" date="2020" name="Nature">
        <title>Giant virus diversity and host interactions through global metagenomics.</title>
        <authorList>
            <person name="Schulz F."/>
            <person name="Roux S."/>
            <person name="Paez-Espino D."/>
            <person name="Jungbluth S."/>
            <person name="Walsh D.A."/>
            <person name="Denef V.J."/>
            <person name="McMahon K.D."/>
            <person name="Konstantinidis K.T."/>
            <person name="Eloe-Fadrosh E.A."/>
            <person name="Kyrpides N.C."/>
            <person name="Woyke T."/>
        </authorList>
    </citation>
    <scope>NUCLEOTIDE SEQUENCE</scope>
    <source>
        <strain evidence="1">GVMAG-M-3300021425-14</strain>
    </source>
</reference>
<accession>A0A6C0CR02</accession>
<evidence type="ECO:0000313" key="1">
    <source>
        <dbReference type="EMBL" id="QHT05895.1"/>
    </source>
</evidence>
<protein>
    <submittedName>
        <fullName evidence="1">Uncharacterized protein</fullName>
    </submittedName>
</protein>
<dbReference type="AlphaFoldDB" id="A0A6C0CR02"/>
<dbReference type="EMBL" id="MN739460">
    <property type="protein sequence ID" value="QHT05895.1"/>
    <property type="molecule type" value="Genomic_DNA"/>
</dbReference>
<proteinExistence type="predicted"/>
<name>A0A6C0CR02_9ZZZZ</name>
<sequence length="181" mass="21316">MERKLNNKVQLWCKTFKDEIISKIQEICLNDNEHSSTDEKHKQIMGLIQMIYDYENIKINTSDLQKRKRVKNIVPLYERCHALRANSEQCTRKKRKGSNFCGTHMKGCPHGTIENSKQVDENTKVQVSIWAQDIKGIIYYIDEDNNVYEPNDIMKAIDNPRRIAHWKLDSQGNYTIPEFNI</sequence>